<proteinExistence type="predicted"/>
<dbReference type="AlphaFoldDB" id="A0A8H5ZYZ4"/>
<dbReference type="InterPro" id="IPR006683">
    <property type="entry name" value="Thioestr_dom"/>
</dbReference>
<evidence type="ECO:0000313" key="2">
    <source>
        <dbReference type="EMBL" id="KAF5857802.1"/>
    </source>
</evidence>
<dbReference type="EMBL" id="SPNV01000237">
    <property type="protein sequence ID" value="KAF5857802.1"/>
    <property type="molecule type" value="Genomic_DNA"/>
</dbReference>
<name>A0A8H5ZYZ4_PETAA</name>
<feature type="domain" description="Thioesterase" evidence="1">
    <location>
        <begin position="56"/>
        <end position="109"/>
    </location>
</feature>
<evidence type="ECO:0000259" key="1">
    <source>
        <dbReference type="Pfam" id="PF03061"/>
    </source>
</evidence>
<reference evidence="2 3" key="1">
    <citation type="submission" date="2019-04" db="EMBL/GenBank/DDBJ databases">
        <title>Aspergillus burnettii sp. nov., novel species from soil in southeast Queensland.</title>
        <authorList>
            <person name="Gilchrist C.L.M."/>
            <person name="Pitt J.I."/>
            <person name="Lange L."/>
            <person name="Lacey H.J."/>
            <person name="Vuong D."/>
            <person name="Midgley D.J."/>
            <person name="Greenfield P."/>
            <person name="Bradbury M."/>
            <person name="Lacey E."/>
            <person name="Busk P.K."/>
            <person name="Pilgaard B."/>
            <person name="Chooi Y.H."/>
            <person name="Piggott A.M."/>
        </authorList>
    </citation>
    <scope>NUCLEOTIDE SEQUENCE [LARGE SCALE GENOMIC DNA]</scope>
    <source>
        <strain evidence="2 3">FRR 5400</strain>
    </source>
</reference>
<dbReference type="InterPro" id="IPR029069">
    <property type="entry name" value="HotDog_dom_sf"/>
</dbReference>
<sequence>MNHSERNSLEKSYDTTMRLLFIGYHPVFKSHPLGCEVESLLELSPEQQICYYPDKLFGGYNAFLMDHILADCCKPTADEPAFTAYLNTSFKRPVPPTAQVRLRAWPVKIDGGKIYLKGSLQITGPCGKWIDAISADALFIRPRSGGEIL</sequence>
<dbReference type="CDD" id="cd03440">
    <property type="entry name" value="hot_dog"/>
    <property type="match status" value="1"/>
</dbReference>
<keyword evidence="3" id="KW-1185">Reference proteome</keyword>
<dbReference type="Pfam" id="PF03061">
    <property type="entry name" value="4HBT"/>
    <property type="match status" value="1"/>
</dbReference>
<accession>A0A8H5ZYZ4</accession>
<protein>
    <recommendedName>
        <fullName evidence="1">Thioesterase domain-containing protein</fullName>
    </recommendedName>
</protein>
<evidence type="ECO:0000313" key="3">
    <source>
        <dbReference type="Proteomes" id="UP000541154"/>
    </source>
</evidence>
<organism evidence="2 3">
    <name type="scientific">Petromyces alliaceus</name>
    <name type="common">Aspergillus alliaceus</name>
    <dbReference type="NCBI Taxonomy" id="209559"/>
    <lineage>
        <taxon>Eukaryota</taxon>
        <taxon>Fungi</taxon>
        <taxon>Dikarya</taxon>
        <taxon>Ascomycota</taxon>
        <taxon>Pezizomycotina</taxon>
        <taxon>Eurotiomycetes</taxon>
        <taxon>Eurotiomycetidae</taxon>
        <taxon>Eurotiales</taxon>
        <taxon>Aspergillaceae</taxon>
        <taxon>Aspergillus</taxon>
        <taxon>Aspergillus subgen. Circumdati</taxon>
    </lineage>
</organism>
<dbReference type="Proteomes" id="UP000541154">
    <property type="component" value="Unassembled WGS sequence"/>
</dbReference>
<gene>
    <name evidence="2" type="ORF">ETB97_005254</name>
</gene>
<dbReference type="Gene3D" id="3.10.129.10">
    <property type="entry name" value="Hotdog Thioesterase"/>
    <property type="match status" value="1"/>
</dbReference>
<comment type="caution">
    <text evidence="2">The sequence shown here is derived from an EMBL/GenBank/DDBJ whole genome shotgun (WGS) entry which is preliminary data.</text>
</comment>
<dbReference type="SUPFAM" id="SSF54637">
    <property type="entry name" value="Thioesterase/thiol ester dehydrase-isomerase"/>
    <property type="match status" value="1"/>
</dbReference>